<evidence type="ECO:0008006" key="3">
    <source>
        <dbReference type="Google" id="ProtNLM"/>
    </source>
</evidence>
<dbReference type="HOGENOM" id="CLU_1872064_0_0_7"/>
<accession>A0LJ32</accession>
<proteinExistence type="predicted"/>
<dbReference type="KEGG" id="sfu:Sfum_1747"/>
<keyword evidence="2" id="KW-1185">Reference proteome</keyword>
<dbReference type="EMBL" id="CP000478">
    <property type="protein sequence ID" value="ABK17434.1"/>
    <property type="molecule type" value="Genomic_DNA"/>
</dbReference>
<name>A0LJ32_SYNFM</name>
<evidence type="ECO:0000313" key="2">
    <source>
        <dbReference type="Proteomes" id="UP000001784"/>
    </source>
</evidence>
<organism evidence="1 2">
    <name type="scientific">Syntrophobacter fumaroxidans (strain DSM 10017 / MPOB)</name>
    <dbReference type="NCBI Taxonomy" id="335543"/>
    <lineage>
        <taxon>Bacteria</taxon>
        <taxon>Pseudomonadati</taxon>
        <taxon>Thermodesulfobacteriota</taxon>
        <taxon>Syntrophobacteria</taxon>
        <taxon>Syntrophobacterales</taxon>
        <taxon>Syntrophobacteraceae</taxon>
        <taxon>Syntrophobacter</taxon>
    </lineage>
</organism>
<dbReference type="eggNOG" id="ENOG50341Q6">
    <property type="taxonomic scope" value="Bacteria"/>
</dbReference>
<reference evidence="1 2" key="1">
    <citation type="submission" date="2006-10" db="EMBL/GenBank/DDBJ databases">
        <title>Complete sequence of Syntrophobacter fumaroxidans MPOB.</title>
        <authorList>
            <consortium name="US DOE Joint Genome Institute"/>
            <person name="Copeland A."/>
            <person name="Lucas S."/>
            <person name="Lapidus A."/>
            <person name="Barry K."/>
            <person name="Detter J.C."/>
            <person name="Glavina del Rio T."/>
            <person name="Hammon N."/>
            <person name="Israni S."/>
            <person name="Pitluck S."/>
            <person name="Goltsman E.G."/>
            <person name="Martinez M."/>
            <person name="Schmutz J."/>
            <person name="Larimer F."/>
            <person name="Land M."/>
            <person name="Hauser L."/>
            <person name="Kyrpides N."/>
            <person name="Kim E."/>
            <person name="Boone D.R."/>
            <person name="Brockman F."/>
            <person name="Culley D."/>
            <person name="Ferry J."/>
            <person name="Gunsalus R."/>
            <person name="McInerney M.J."/>
            <person name="Morrison M."/>
            <person name="Plugge C."/>
            <person name="Rohlin L."/>
            <person name="Scholten J."/>
            <person name="Sieber J."/>
            <person name="Stams A.J.M."/>
            <person name="Worm P."/>
            <person name="Henstra A.M."/>
            <person name="Richardson P."/>
        </authorList>
    </citation>
    <scope>NUCLEOTIDE SEQUENCE [LARGE SCALE GENOMIC DNA]</scope>
    <source>
        <strain evidence="2">DSM 10017 / MPOB</strain>
    </source>
</reference>
<protein>
    <recommendedName>
        <fullName evidence="3">DUF3224 domain-containing protein</fullName>
    </recommendedName>
</protein>
<evidence type="ECO:0000313" key="1">
    <source>
        <dbReference type="EMBL" id="ABK17434.1"/>
    </source>
</evidence>
<dbReference type="InParanoid" id="A0LJ32"/>
<gene>
    <name evidence="1" type="ordered locus">Sfum_1747</name>
</gene>
<dbReference type="Proteomes" id="UP000001784">
    <property type="component" value="Chromosome"/>
</dbReference>
<sequence length="155" mass="17599">MASMDRKKRAAGQRTGRGDMKRKAVFRLVVTRRETMYVQDRFDHSMMLVEMEGEPIEYQVGVAGEFISRRSVTFHDRVRGTGTTKGYSITTFQDGSVSTTFEGGRDAATRLTTGTWTVLRGTGKLANIRGSGRFTVRERKEQHDFVLEMEGDYEL</sequence>
<dbReference type="AlphaFoldDB" id="A0LJ32"/>